<dbReference type="PANTHER" id="PTHR36289:SF1">
    <property type="entry name" value="CHROMOSOME 12 OPEN READING FRAME 60"/>
    <property type="match status" value="1"/>
</dbReference>
<organism evidence="1 2">
    <name type="scientific">Galemys pyrenaicus</name>
    <name type="common">Iberian desman</name>
    <name type="synonym">Pyrenean desman</name>
    <dbReference type="NCBI Taxonomy" id="202257"/>
    <lineage>
        <taxon>Eukaryota</taxon>
        <taxon>Metazoa</taxon>
        <taxon>Chordata</taxon>
        <taxon>Craniata</taxon>
        <taxon>Vertebrata</taxon>
        <taxon>Euteleostomi</taxon>
        <taxon>Mammalia</taxon>
        <taxon>Eutheria</taxon>
        <taxon>Laurasiatheria</taxon>
        <taxon>Eulipotyphla</taxon>
        <taxon>Talpidae</taxon>
        <taxon>Galemys</taxon>
    </lineage>
</organism>
<dbReference type="Proteomes" id="UP000700334">
    <property type="component" value="Unassembled WGS sequence"/>
</dbReference>
<protein>
    <submittedName>
        <fullName evidence="1">Uncharacterized protein</fullName>
    </submittedName>
</protein>
<comment type="caution">
    <text evidence="1">The sequence shown here is derived from an EMBL/GenBank/DDBJ whole genome shotgun (WGS) entry which is preliminary data.</text>
</comment>
<name>A0A8J6DMI5_GALPY</name>
<proteinExistence type="predicted"/>
<gene>
    <name evidence="1" type="ORF">J0S82_000428</name>
</gene>
<sequence length="203" mass="22860">MNTQIILKAVKEDGYVKDIFEQMLIIFREMQFVVDAQYGRRQKEPLRSQMAAAVCSVVERSTTVKELQQSAKQVFRSVRAPVIVSVLNSGNILACLESSLSLLMKYPIMNLQLSDFYRRDTKEQSDACTSEKSSSLVLSKTITVDTLQKLQDALKTENAKNILESAADHLEQIVKIMKPILEILQKTIKGMEAKISLSKNVSD</sequence>
<evidence type="ECO:0000313" key="1">
    <source>
        <dbReference type="EMBL" id="KAG8513759.1"/>
    </source>
</evidence>
<reference evidence="1" key="1">
    <citation type="journal article" date="2021" name="Evol. Appl.">
        <title>The genome of the Pyrenean desman and the effects of bottlenecks and inbreeding on the genomic landscape of an endangered species.</title>
        <authorList>
            <person name="Escoda L."/>
            <person name="Castresana J."/>
        </authorList>
    </citation>
    <scope>NUCLEOTIDE SEQUENCE</scope>
    <source>
        <strain evidence="1">IBE-C5619</strain>
    </source>
</reference>
<dbReference type="Pfam" id="PF15047">
    <property type="entry name" value="DUF4533"/>
    <property type="match status" value="1"/>
</dbReference>
<dbReference type="InterPro" id="IPR027895">
    <property type="entry name" value="DUF4533"/>
</dbReference>
<dbReference type="OrthoDB" id="6112619at2759"/>
<dbReference type="AlphaFoldDB" id="A0A8J6DMI5"/>
<accession>A0A8J6DMI5</accession>
<dbReference type="PANTHER" id="PTHR36289">
    <property type="entry name" value="CHROMOSOME 12 OPEN READING FRAME 60"/>
    <property type="match status" value="1"/>
</dbReference>
<keyword evidence="2" id="KW-1185">Reference proteome</keyword>
<dbReference type="EMBL" id="JAGFMF010011760">
    <property type="protein sequence ID" value="KAG8513759.1"/>
    <property type="molecule type" value="Genomic_DNA"/>
</dbReference>
<evidence type="ECO:0000313" key="2">
    <source>
        <dbReference type="Proteomes" id="UP000700334"/>
    </source>
</evidence>